<dbReference type="Gramene" id="TraesCAD_scaffold_020717_01G000100.1">
    <property type="protein sequence ID" value="TraesCAD_scaffold_020717_01G000100.1"/>
    <property type="gene ID" value="TraesCAD_scaffold_020717_01G000100"/>
</dbReference>
<dbReference type="SUPFAM" id="SSF52058">
    <property type="entry name" value="L domain-like"/>
    <property type="match status" value="1"/>
</dbReference>
<name>A0A3B6H482_WHEAT</name>
<evidence type="ECO:0000256" key="6">
    <source>
        <dbReference type="ARBA" id="ARBA00022614"/>
    </source>
</evidence>
<dbReference type="Pfam" id="PF00560">
    <property type="entry name" value="LRR_1"/>
    <property type="match status" value="5"/>
</dbReference>
<comment type="catalytic activity">
    <reaction evidence="19">
        <text>L-seryl-[protein] + ATP = O-phospho-L-seryl-[protein] + ADP + H(+)</text>
        <dbReference type="Rhea" id="RHEA:17989"/>
        <dbReference type="Rhea" id="RHEA-COMP:9863"/>
        <dbReference type="Rhea" id="RHEA-COMP:11604"/>
        <dbReference type="ChEBI" id="CHEBI:15378"/>
        <dbReference type="ChEBI" id="CHEBI:29999"/>
        <dbReference type="ChEBI" id="CHEBI:30616"/>
        <dbReference type="ChEBI" id="CHEBI:83421"/>
        <dbReference type="ChEBI" id="CHEBI:456216"/>
        <dbReference type="EC" id="2.7.11.1"/>
    </reaction>
</comment>
<proteinExistence type="predicted"/>
<organism evidence="23">
    <name type="scientific">Triticum aestivum</name>
    <name type="common">Wheat</name>
    <dbReference type="NCBI Taxonomy" id="4565"/>
    <lineage>
        <taxon>Eukaryota</taxon>
        <taxon>Viridiplantae</taxon>
        <taxon>Streptophyta</taxon>
        <taxon>Embryophyta</taxon>
        <taxon>Tracheophyta</taxon>
        <taxon>Spermatophyta</taxon>
        <taxon>Magnoliopsida</taxon>
        <taxon>Liliopsida</taxon>
        <taxon>Poales</taxon>
        <taxon>Poaceae</taxon>
        <taxon>BOP clade</taxon>
        <taxon>Pooideae</taxon>
        <taxon>Triticodae</taxon>
        <taxon>Triticeae</taxon>
        <taxon>Triticinae</taxon>
        <taxon>Triticum</taxon>
    </lineage>
</organism>
<dbReference type="Proteomes" id="UP000019116">
    <property type="component" value="Chromosome 3D"/>
</dbReference>
<evidence type="ECO:0000256" key="7">
    <source>
        <dbReference type="ARBA" id="ARBA00022679"/>
    </source>
</evidence>
<evidence type="ECO:0000256" key="9">
    <source>
        <dbReference type="ARBA" id="ARBA00022729"/>
    </source>
</evidence>
<evidence type="ECO:0000256" key="19">
    <source>
        <dbReference type="ARBA" id="ARBA00048679"/>
    </source>
</evidence>
<accession>A0A3B6H482</accession>
<feature type="domain" description="Protein kinase" evidence="22">
    <location>
        <begin position="726"/>
        <end position="1011"/>
    </location>
</feature>
<feature type="chain" id="PRO_5017203990" description="non-specific serine/threonine protein kinase" evidence="21">
    <location>
        <begin position="19"/>
        <end position="1011"/>
    </location>
</feature>
<gene>
    <name evidence="23" type="primary">LOC123076687</name>
</gene>
<keyword evidence="5" id="KW-0597">Phosphoprotein</keyword>
<dbReference type="PANTHER" id="PTHR48056:SF42">
    <property type="entry name" value="MDIS1-INTERACTING RECEPTOR LIKE KINASE 2-LIKE"/>
    <property type="match status" value="1"/>
</dbReference>
<dbReference type="STRING" id="4565.A0A3B6H482"/>
<keyword evidence="15 20" id="KW-0472">Membrane</keyword>
<feature type="transmembrane region" description="Helical" evidence="20">
    <location>
        <begin position="664"/>
        <end position="688"/>
    </location>
</feature>
<evidence type="ECO:0000256" key="16">
    <source>
        <dbReference type="ARBA" id="ARBA00023170"/>
    </source>
</evidence>
<dbReference type="RefSeq" id="XP_044354744.1">
    <property type="nucleotide sequence ID" value="XM_044498809.1"/>
</dbReference>
<keyword evidence="12" id="KW-0418">Kinase</keyword>
<keyword evidence="24" id="KW-1185">Reference proteome</keyword>
<keyword evidence="11" id="KW-0547">Nucleotide-binding</keyword>
<dbReference type="InterPro" id="IPR008271">
    <property type="entry name" value="Ser/Thr_kinase_AS"/>
</dbReference>
<evidence type="ECO:0000256" key="4">
    <source>
        <dbReference type="ARBA" id="ARBA00022527"/>
    </source>
</evidence>
<dbReference type="GO" id="GO:0005886">
    <property type="term" value="C:plasma membrane"/>
    <property type="evidence" value="ECO:0007669"/>
    <property type="project" value="UniProtKB-SubCell"/>
</dbReference>
<dbReference type="PROSITE" id="PS00108">
    <property type="entry name" value="PROTEIN_KINASE_ST"/>
    <property type="match status" value="1"/>
</dbReference>
<evidence type="ECO:0000313" key="23">
    <source>
        <dbReference type="EnsemblPlants" id="TraesCS3D02G534900.1"/>
    </source>
</evidence>
<dbReference type="Gramene" id="TraesARI3D03G02037120.1">
    <property type="protein sequence ID" value="TraesARI3D03G02037120.1"/>
    <property type="gene ID" value="TraesARI3D03G02037120"/>
</dbReference>
<dbReference type="FunFam" id="3.80.10.10:FF:000383">
    <property type="entry name" value="Leucine-rich repeat receptor protein kinase EMS1"/>
    <property type="match status" value="1"/>
</dbReference>
<dbReference type="FunFam" id="3.80.10.10:FF:000270">
    <property type="entry name" value="Putative LRR receptor-like serine/threonine-protein kinase"/>
    <property type="match status" value="1"/>
</dbReference>
<dbReference type="SUPFAM" id="SSF52047">
    <property type="entry name" value="RNI-like"/>
    <property type="match status" value="1"/>
</dbReference>
<dbReference type="Gramene" id="TraesCS3D03G1181500.1">
    <property type="protein sequence ID" value="TraesCS3D03G1181500.1.CDS"/>
    <property type="gene ID" value="TraesCS3D03G1181500"/>
</dbReference>
<dbReference type="PANTHER" id="PTHR48056">
    <property type="entry name" value="LRR RECEPTOR-LIKE SERINE/THREONINE-PROTEIN KINASE-RELATED"/>
    <property type="match status" value="1"/>
</dbReference>
<protein>
    <recommendedName>
        <fullName evidence="2">non-specific serine/threonine protein kinase</fullName>
        <ecNumber evidence="2">2.7.11.1</ecNumber>
    </recommendedName>
</protein>
<evidence type="ECO:0000256" key="8">
    <source>
        <dbReference type="ARBA" id="ARBA00022692"/>
    </source>
</evidence>
<evidence type="ECO:0000313" key="24">
    <source>
        <dbReference type="Proteomes" id="UP000019116"/>
    </source>
</evidence>
<dbReference type="EC" id="2.7.11.1" evidence="2"/>
<keyword evidence="8 20" id="KW-0812">Transmembrane</keyword>
<evidence type="ECO:0000259" key="22">
    <source>
        <dbReference type="PROSITE" id="PS50011"/>
    </source>
</evidence>
<dbReference type="FunFam" id="1.10.510.10:FF:000417">
    <property type="entry name" value="Leucine-rich repeat receptor-like protein kinase"/>
    <property type="match status" value="1"/>
</dbReference>
<keyword evidence="6" id="KW-0433">Leucine-rich repeat</keyword>
<dbReference type="Gramene" id="TraesCS3D02G534900.1">
    <property type="protein sequence ID" value="TraesCS3D02G534900.1"/>
    <property type="gene ID" value="TraesCS3D02G534900"/>
</dbReference>
<dbReference type="EnsemblPlants" id="TraesCS3D02G534900.1">
    <property type="protein sequence ID" value="TraesCS3D02G534900.1"/>
    <property type="gene ID" value="TraesCS3D02G534900"/>
</dbReference>
<dbReference type="FunFam" id="3.80.10.10:FF:000356">
    <property type="entry name" value="LRR receptor-like serine/threonine-protein kinase"/>
    <property type="match status" value="1"/>
</dbReference>
<dbReference type="SMART" id="SM00369">
    <property type="entry name" value="LRR_TYP"/>
    <property type="match status" value="11"/>
</dbReference>
<sequence length="1011" mass="109583">MRHLILLLLAIFFAPTSSTISSPNQQAQAAFLVTSWLNNTATRPTDWLLGLASPCGWSHISCDAASGTTVVSIIFSDIQLGVVLPRGLCAALPQLSTFIVTGAGLTGFIPDDLSRCSHLTVLDMSNNSLSGSIPSSLGNLAPSLKQLHLFSNLLSGELPVSLSELWLVESLRIGDNPELSGQIPESFSKLRNVITLGMAQTNISGSIPASLGQLCRIQTLRLQVARLSGSIPPELGNCSNLIDIHLYENSLSGPLPAALGMLPRLHFLYLSDNFHTGPIPKSFGNLTTLLELDLGDNCLSGVGPVFLGRLLALRWLDLSINNLTGSIPPEIGRLTSLTYLMMCQNQLSGTIPASLTSLITLEFLDLSMNLLTGVVPPMLFHLPNLTSLLLRSNDLSGPLPHDISRARNLTYLHLGGNRIAGSIPPAVAGMKSIKYLILSNNRLTGPMPAKLGSCLQLQMIVLSNNMLSGTLPTSLVGLRDLQQLDISHNQFTGHVPHMLSQLKALKRLMLSGNSFVGPIPASLGQCTNLELLDLSDNKLYGLIPDELFDIDKLNIVLNLSANKLTGQLPAKMSALKKLNVLDLSHNALNGTLDPLAGMASLVTLNVSNNNFSGYIPETILFQHIPISCLIGNSGLCNKGWNVCSAKDTDGSPQTKKNANQKHNITIIFVVIAAVLAVPGIIVTLSVCGRGKYRAGDSMVSLELASLPKFVAFQNLTFSIEQLLSKLAESDKIGQGAAAEVYRVNISNNRSVAVKKLRQGQGKPNEGNNNILGHPIQNTFWTEVRTIGSIRHKNIVRFLGYYFSSSVQLLLYDYVPNGSLGGLLHDGSSLQLDWKIRYQILLGVSHGLTYLHHDCTPPIIHRDIKPNNILIDLDFKAYIADFGIAKLFDPRALIHTCAGTFGYMAPEYTHGTEINEKSDVYSFGVVMLEVLTGKKPIISVEDATHIVEWVQEQNDVREALDSILRGQPNSEIQEMLQVIGVALLCTRHTPSRRPTMKDVTCMLEEIHGQGAH</sequence>
<dbReference type="Pfam" id="PF00069">
    <property type="entry name" value="Pkinase"/>
    <property type="match status" value="1"/>
</dbReference>
<evidence type="ECO:0000256" key="12">
    <source>
        <dbReference type="ARBA" id="ARBA00022777"/>
    </source>
</evidence>
<keyword evidence="3" id="KW-1003">Cell membrane</keyword>
<evidence type="ECO:0000256" key="10">
    <source>
        <dbReference type="ARBA" id="ARBA00022737"/>
    </source>
</evidence>
<dbReference type="Gramene" id="TraesWEE_scaffold_093315_01G000100.1">
    <property type="protein sequence ID" value="TraesWEE_scaffold_093315_01G000100.1"/>
    <property type="gene ID" value="TraesWEE_scaffold_093315_01G000100"/>
</dbReference>
<dbReference type="SUPFAM" id="SSF56112">
    <property type="entry name" value="Protein kinase-like (PK-like)"/>
    <property type="match status" value="1"/>
</dbReference>
<evidence type="ECO:0000256" key="17">
    <source>
        <dbReference type="ARBA" id="ARBA00023180"/>
    </source>
</evidence>
<dbReference type="InterPro" id="IPR011009">
    <property type="entry name" value="Kinase-like_dom_sf"/>
</dbReference>
<dbReference type="Gene3D" id="3.30.200.20">
    <property type="entry name" value="Phosphorylase Kinase, domain 1"/>
    <property type="match status" value="1"/>
</dbReference>
<evidence type="ECO:0000256" key="1">
    <source>
        <dbReference type="ARBA" id="ARBA00004251"/>
    </source>
</evidence>
<keyword evidence="16" id="KW-0675">Receptor</keyword>
<keyword evidence="4" id="KW-0723">Serine/threonine-protein kinase</keyword>
<dbReference type="GO" id="GO:0005524">
    <property type="term" value="F:ATP binding"/>
    <property type="evidence" value="ECO:0007669"/>
    <property type="project" value="UniProtKB-KW"/>
</dbReference>
<dbReference type="InterPro" id="IPR003591">
    <property type="entry name" value="Leu-rich_rpt_typical-subtyp"/>
</dbReference>
<evidence type="ECO:0000256" key="18">
    <source>
        <dbReference type="ARBA" id="ARBA00047899"/>
    </source>
</evidence>
<keyword evidence="17" id="KW-0325">Glycoprotein</keyword>
<evidence type="ECO:0000256" key="13">
    <source>
        <dbReference type="ARBA" id="ARBA00022840"/>
    </source>
</evidence>
<dbReference type="GeneID" id="123076687"/>
<dbReference type="Gene3D" id="3.80.10.10">
    <property type="entry name" value="Ribonuclease Inhibitor"/>
    <property type="match status" value="4"/>
</dbReference>
<evidence type="ECO:0000256" key="5">
    <source>
        <dbReference type="ARBA" id="ARBA00022553"/>
    </source>
</evidence>
<keyword evidence="7" id="KW-0808">Transferase</keyword>
<comment type="subcellular location">
    <subcellularLocation>
        <location evidence="1">Cell membrane</location>
        <topology evidence="1">Single-pass type I membrane protein</topology>
    </subcellularLocation>
</comment>
<dbReference type="SMART" id="SM00220">
    <property type="entry name" value="S_TKc"/>
    <property type="match status" value="1"/>
</dbReference>
<evidence type="ECO:0000256" key="21">
    <source>
        <dbReference type="SAM" id="SignalP"/>
    </source>
</evidence>
<reference evidence="23" key="1">
    <citation type="submission" date="2018-08" db="EMBL/GenBank/DDBJ databases">
        <authorList>
            <person name="Rossello M."/>
        </authorList>
    </citation>
    <scope>NUCLEOTIDE SEQUENCE [LARGE SCALE GENOMIC DNA]</scope>
    <source>
        <strain evidence="23">cv. Chinese Spring</strain>
    </source>
</reference>
<dbReference type="Gramene" id="TraesJAG3D03G02008750.1">
    <property type="protein sequence ID" value="TraesJAG3D03G02008750.1"/>
    <property type="gene ID" value="TraesJAG3D03G02008750"/>
</dbReference>
<evidence type="ECO:0000256" key="20">
    <source>
        <dbReference type="SAM" id="Phobius"/>
    </source>
</evidence>
<dbReference type="InterPro" id="IPR050647">
    <property type="entry name" value="Plant_LRR-RLKs"/>
</dbReference>
<comment type="catalytic activity">
    <reaction evidence="18">
        <text>L-threonyl-[protein] + ATP = O-phospho-L-threonyl-[protein] + ADP + H(+)</text>
        <dbReference type="Rhea" id="RHEA:46608"/>
        <dbReference type="Rhea" id="RHEA-COMP:11060"/>
        <dbReference type="Rhea" id="RHEA-COMP:11605"/>
        <dbReference type="ChEBI" id="CHEBI:15378"/>
        <dbReference type="ChEBI" id="CHEBI:30013"/>
        <dbReference type="ChEBI" id="CHEBI:30616"/>
        <dbReference type="ChEBI" id="CHEBI:61977"/>
        <dbReference type="ChEBI" id="CHEBI:456216"/>
        <dbReference type="EC" id="2.7.11.1"/>
    </reaction>
</comment>
<evidence type="ECO:0000256" key="3">
    <source>
        <dbReference type="ARBA" id="ARBA00022475"/>
    </source>
</evidence>
<keyword evidence="14 20" id="KW-1133">Transmembrane helix</keyword>
<evidence type="ECO:0000256" key="15">
    <source>
        <dbReference type="ARBA" id="ARBA00023136"/>
    </source>
</evidence>
<dbReference type="GO" id="GO:0004674">
    <property type="term" value="F:protein serine/threonine kinase activity"/>
    <property type="evidence" value="ECO:0007669"/>
    <property type="project" value="UniProtKB-KW"/>
</dbReference>
<dbReference type="Gramene" id="TraesCLE_scaffold_011643_01G000700.1">
    <property type="protein sequence ID" value="TraesCLE_scaffold_011643_01G000700.1"/>
    <property type="gene ID" value="TraesCLE_scaffold_011643_01G000700"/>
</dbReference>
<dbReference type="AlphaFoldDB" id="A0A3B6H482"/>
<evidence type="ECO:0000256" key="14">
    <source>
        <dbReference type="ARBA" id="ARBA00022989"/>
    </source>
</evidence>
<keyword evidence="13" id="KW-0067">ATP-binding</keyword>
<dbReference type="Gramene" id="TraesNOR3D03G02028590.1">
    <property type="protein sequence ID" value="TraesNOR3D03G02028590.1"/>
    <property type="gene ID" value="TraesNOR3D03G02028590"/>
</dbReference>
<dbReference type="InterPro" id="IPR000719">
    <property type="entry name" value="Prot_kinase_dom"/>
</dbReference>
<dbReference type="Gramene" id="TraesROB_scaffold_098104_01G000100.1">
    <property type="protein sequence ID" value="TraesROB_scaffold_098104_01G000100.1"/>
    <property type="gene ID" value="TraesROB_scaffold_098104_01G000100"/>
</dbReference>
<dbReference type="KEGG" id="taes:123076687"/>
<evidence type="ECO:0000256" key="2">
    <source>
        <dbReference type="ARBA" id="ARBA00012513"/>
    </source>
</evidence>
<feature type="signal peptide" evidence="21">
    <location>
        <begin position="1"/>
        <end position="18"/>
    </location>
</feature>
<dbReference type="SMR" id="A0A3B6H482"/>
<dbReference type="Pfam" id="PF13855">
    <property type="entry name" value="LRR_8"/>
    <property type="match status" value="3"/>
</dbReference>
<dbReference type="PROSITE" id="PS50011">
    <property type="entry name" value="PROTEIN_KINASE_DOM"/>
    <property type="match status" value="1"/>
</dbReference>
<dbReference type="Gene3D" id="1.10.510.10">
    <property type="entry name" value="Transferase(Phosphotransferase) domain 1"/>
    <property type="match status" value="1"/>
</dbReference>
<keyword evidence="9 21" id="KW-0732">Signal</keyword>
<keyword evidence="10" id="KW-0677">Repeat</keyword>
<dbReference type="PRINTS" id="PR00019">
    <property type="entry name" value="LEURICHRPT"/>
</dbReference>
<dbReference type="InterPro" id="IPR001611">
    <property type="entry name" value="Leu-rich_rpt"/>
</dbReference>
<dbReference type="FunFam" id="3.80.10.10:FF:000095">
    <property type="entry name" value="LRR receptor-like serine/threonine-protein kinase GSO1"/>
    <property type="match status" value="1"/>
</dbReference>
<evidence type="ECO:0000256" key="11">
    <source>
        <dbReference type="ARBA" id="ARBA00022741"/>
    </source>
</evidence>
<reference evidence="23" key="2">
    <citation type="submission" date="2018-10" db="UniProtKB">
        <authorList>
            <consortium name="EnsemblPlants"/>
        </authorList>
    </citation>
    <scope>IDENTIFICATION</scope>
</reference>
<dbReference type="InterPro" id="IPR032675">
    <property type="entry name" value="LRR_dom_sf"/>
</dbReference>